<dbReference type="Proteomes" id="UP001497527">
    <property type="component" value="Unassembled WGS sequence"/>
</dbReference>
<keyword evidence="3" id="KW-1185">Reference proteome</keyword>
<dbReference type="Pfam" id="PF01863">
    <property type="entry name" value="YgjP-like"/>
    <property type="match status" value="1"/>
</dbReference>
<reference evidence="2 3" key="1">
    <citation type="submission" date="2024-05" db="EMBL/GenBank/DDBJ databases">
        <authorList>
            <person name="Duchaud E."/>
        </authorList>
    </citation>
    <scope>NUCLEOTIDE SEQUENCE [LARGE SCALE GENOMIC DNA]</scope>
    <source>
        <strain evidence="2">Ena-SAMPLE-TAB-13-05-2024-13:56:06:370-140308</strain>
    </source>
</reference>
<dbReference type="PANTHER" id="PTHR30399">
    <property type="entry name" value="UNCHARACTERIZED PROTEIN YGJP"/>
    <property type="match status" value="1"/>
</dbReference>
<dbReference type="RefSeq" id="WP_348714949.1">
    <property type="nucleotide sequence ID" value="NZ_CAXJIO010000010.1"/>
</dbReference>
<name>A0ABP1F0P3_9FLAO</name>
<comment type="caution">
    <text evidence="2">The sequence shown here is derived from an EMBL/GenBank/DDBJ whole genome shotgun (WGS) entry which is preliminary data.</text>
</comment>
<dbReference type="InterPro" id="IPR053136">
    <property type="entry name" value="UTP_pyrophosphatase-like"/>
</dbReference>
<dbReference type="PANTHER" id="PTHR30399:SF1">
    <property type="entry name" value="UTP PYROPHOSPHATASE"/>
    <property type="match status" value="1"/>
</dbReference>
<accession>A0ABP1F0P3</accession>
<gene>
    <name evidence="2" type="ORF">T190423A01A_10426</name>
</gene>
<feature type="domain" description="YgjP-like metallopeptidase" evidence="1">
    <location>
        <begin position="27"/>
        <end position="233"/>
    </location>
</feature>
<evidence type="ECO:0000313" key="2">
    <source>
        <dbReference type="EMBL" id="CAL2101863.1"/>
    </source>
</evidence>
<protein>
    <submittedName>
        <fullName evidence="2">M48 family metallopeptidase</fullName>
    </submittedName>
</protein>
<evidence type="ECO:0000259" key="1">
    <source>
        <dbReference type="Pfam" id="PF01863"/>
    </source>
</evidence>
<sequence>MSISEEKIGISNIEIDVVRKNIKNMHLAVYPPTGRVRLSAPQKTDYEVLRLFAISKLGWVKKHIKNFNEQPRETKRDYISGESHYIQGKRALLNVIIEQKGKNRIEFDGVKQVKFYVKTNTTHEQKAKLMKEWYRNELKKQIPSLIEKWEKIIGVKSNSWGVKQMTTKWGSCNIEAKRIWLNLELAKKPTICLEYIIVHELVHLLERNHNDKFVNHMNTFMPKWRLYRDELNNLPVAHNDWGY</sequence>
<evidence type="ECO:0000313" key="3">
    <source>
        <dbReference type="Proteomes" id="UP001497527"/>
    </source>
</evidence>
<proteinExistence type="predicted"/>
<dbReference type="Gene3D" id="3.30.2010.10">
    <property type="entry name" value="Metalloproteases ('zincins'), catalytic domain"/>
    <property type="match status" value="1"/>
</dbReference>
<dbReference type="InterPro" id="IPR002725">
    <property type="entry name" value="YgjP-like_metallopeptidase"/>
</dbReference>
<dbReference type="CDD" id="cd07344">
    <property type="entry name" value="M48_yhfN_like"/>
    <property type="match status" value="1"/>
</dbReference>
<dbReference type="EMBL" id="CAXJIO010000010">
    <property type="protein sequence ID" value="CAL2101863.1"/>
    <property type="molecule type" value="Genomic_DNA"/>
</dbReference>
<organism evidence="2 3">
    <name type="scientific">Tenacibaculum polynesiense</name>
    <dbReference type="NCBI Taxonomy" id="3137857"/>
    <lineage>
        <taxon>Bacteria</taxon>
        <taxon>Pseudomonadati</taxon>
        <taxon>Bacteroidota</taxon>
        <taxon>Flavobacteriia</taxon>
        <taxon>Flavobacteriales</taxon>
        <taxon>Flavobacteriaceae</taxon>
        <taxon>Tenacibaculum</taxon>
    </lineage>
</organism>